<dbReference type="GO" id="GO:0006816">
    <property type="term" value="P:calcium ion transport"/>
    <property type="evidence" value="ECO:0007669"/>
    <property type="project" value="InterPro"/>
</dbReference>
<organism evidence="2 3">
    <name type="scientific">Macrostomum lignano</name>
    <dbReference type="NCBI Taxonomy" id="282301"/>
    <lineage>
        <taxon>Eukaryota</taxon>
        <taxon>Metazoa</taxon>
        <taxon>Spiralia</taxon>
        <taxon>Lophotrochozoa</taxon>
        <taxon>Platyhelminthes</taxon>
        <taxon>Rhabditophora</taxon>
        <taxon>Macrostomorpha</taxon>
        <taxon>Macrostomida</taxon>
        <taxon>Macrostomidae</taxon>
        <taxon>Macrostomum</taxon>
    </lineage>
</organism>
<feature type="transmembrane region" description="Helical" evidence="1">
    <location>
        <begin position="6"/>
        <end position="25"/>
    </location>
</feature>
<feature type="transmembrane region" description="Helical" evidence="1">
    <location>
        <begin position="67"/>
        <end position="86"/>
    </location>
</feature>
<keyword evidence="1" id="KW-0812">Transmembrane</keyword>
<accession>A0A1I8JAV8</accession>
<protein>
    <submittedName>
        <fullName evidence="3">Ion_trans domain-containing protein</fullName>
    </submittedName>
</protein>
<evidence type="ECO:0000313" key="2">
    <source>
        <dbReference type="Proteomes" id="UP000095280"/>
    </source>
</evidence>
<dbReference type="AlphaFoldDB" id="A0A1I8JAV8"/>
<dbReference type="WBParaSite" id="maker-uti_cns_0046731-snap-gene-0.10-mRNA-1">
    <property type="protein sequence ID" value="maker-uti_cns_0046731-snap-gene-0.10-mRNA-1"/>
    <property type="gene ID" value="maker-uti_cns_0046731-snap-gene-0.10"/>
</dbReference>
<name>A0A1I8JAV8_9PLAT</name>
<dbReference type="Proteomes" id="UP000095280">
    <property type="component" value="Unplaced"/>
</dbReference>
<keyword evidence="1" id="KW-1133">Transmembrane helix</keyword>
<dbReference type="InterPro" id="IPR015925">
    <property type="entry name" value="Ryanodine_IP3_receptor"/>
</dbReference>
<sequence length="143" mass="16502">LSLLWVLIYSLAFFFIYALLSFAFYRGLYDSTTGNFCETMYQCTVTVIHRGLIAGIYDALLVQVSRYFLWLIMINFFLLKIPSVTYLPVPSGTPFAYHLVKGIFDISFFIIITTIGLNIIFGIIVDTFSELRDSKWQIDQDMT</sequence>
<dbReference type="Gene3D" id="1.10.287.70">
    <property type="match status" value="1"/>
</dbReference>
<keyword evidence="1" id="KW-0472">Membrane</keyword>
<reference evidence="3" key="1">
    <citation type="submission" date="2016-11" db="UniProtKB">
        <authorList>
            <consortium name="WormBaseParasite"/>
        </authorList>
    </citation>
    <scope>IDENTIFICATION</scope>
</reference>
<dbReference type="PANTHER" id="PTHR13715">
    <property type="entry name" value="RYANODINE RECEPTOR AND IP3 RECEPTOR"/>
    <property type="match status" value="1"/>
</dbReference>
<proteinExistence type="predicted"/>
<evidence type="ECO:0000256" key="1">
    <source>
        <dbReference type="SAM" id="Phobius"/>
    </source>
</evidence>
<evidence type="ECO:0000313" key="3">
    <source>
        <dbReference type="WBParaSite" id="maker-uti_cns_0046731-snap-gene-0.10-mRNA-1"/>
    </source>
</evidence>
<keyword evidence="2" id="KW-1185">Reference proteome</keyword>
<feature type="transmembrane region" description="Helical" evidence="1">
    <location>
        <begin position="106"/>
        <end position="125"/>
    </location>
</feature>
<dbReference type="PANTHER" id="PTHR13715:SF99">
    <property type="entry name" value="INOSITOL 1,4,5-TRISPHOSPHATE RECEPTOR-LIKE PROTEIN A"/>
    <property type="match status" value="1"/>
</dbReference>